<dbReference type="InterPro" id="IPR015943">
    <property type="entry name" value="WD40/YVTN_repeat-like_dom_sf"/>
</dbReference>
<feature type="repeat" description="WD" evidence="1">
    <location>
        <begin position="545"/>
        <end position="579"/>
    </location>
</feature>
<dbReference type="Gene3D" id="2.130.10.10">
    <property type="entry name" value="YVTN repeat-like/Quinoprotein amine dehydrogenase"/>
    <property type="match status" value="1"/>
</dbReference>
<feature type="region of interest" description="Disordered" evidence="2">
    <location>
        <begin position="665"/>
        <end position="706"/>
    </location>
</feature>
<feature type="region of interest" description="Disordered" evidence="2">
    <location>
        <begin position="605"/>
        <end position="648"/>
    </location>
</feature>
<evidence type="ECO:0000256" key="1">
    <source>
        <dbReference type="PROSITE-ProRule" id="PRU00221"/>
    </source>
</evidence>
<accession>A0ABU8UBY8</accession>
<dbReference type="Proteomes" id="UP001382904">
    <property type="component" value="Unassembled WGS sequence"/>
</dbReference>
<gene>
    <name evidence="4" type="ORF">WKI68_37690</name>
</gene>
<dbReference type="SMART" id="SM00320">
    <property type="entry name" value="WD40"/>
    <property type="match status" value="3"/>
</dbReference>
<feature type="domain" description="Novel STAND NTPase 1" evidence="3">
    <location>
        <begin position="3"/>
        <end position="356"/>
    </location>
</feature>
<name>A0ABU8UBY8_9ACTN</name>
<dbReference type="PROSITE" id="PS50082">
    <property type="entry name" value="WD_REPEATS_2"/>
    <property type="match status" value="2"/>
</dbReference>
<evidence type="ECO:0000256" key="2">
    <source>
        <dbReference type="SAM" id="MobiDB-lite"/>
    </source>
</evidence>
<dbReference type="PANTHER" id="PTHR19879:SF9">
    <property type="entry name" value="TRANSCRIPTION INITIATION FACTOR TFIID SUBUNIT 5"/>
    <property type="match status" value="1"/>
</dbReference>
<evidence type="ECO:0000259" key="3">
    <source>
        <dbReference type="Pfam" id="PF20703"/>
    </source>
</evidence>
<comment type="caution">
    <text evidence="4">The sequence shown here is derived from an EMBL/GenBank/DDBJ whole genome shotgun (WGS) entry which is preliminary data.</text>
</comment>
<dbReference type="Pfam" id="PF20703">
    <property type="entry name" value="nSTAND1"/>
    <property type="match status" value="1"/>
</dbReference>
<keyword evidence="5" id="KW-1185">Reference proteome</keyword>
<proteinExistence type="predicted"/>
<sequence>MPGAATWPVVRFTPTAHPLEELLDCTGKVLGGDLGVTARELRERPHALLEAVHRLSDRPPAGPLDRRPPPLRPVLLVDQFEELFTLCSDEDERHAFVRVLCELAVSGPAQAAHDPAVVVLGVRADFSGNCLDLPELAPVFTGGLFVLPPMSLAELRESITRPAELAGLDLEAGLVPLLLRDVGLRDVGLRDDPPDRIPSGALPLVSHALMATWRQREGSTLTVAGYERTGGIQGAIARTAEEVFARLYPAEQNTLRRVLVRLVHVADGTGATRRRMSRTALMEQLVDAGPAAAALDTFVRARLITMDSDTVEITHEALLHAWPRLRGWIRADRAGLLIHQQLAHAAAEWEREGRDPSALYRGTRLDTARSWADELDGRSRLGPREAAFLRESRTAQDSRERQAGRQVRVRQRMLATLVVLLVLAVGAGGLAYQQRAGALGQERVARSRALALQSAALAAGQPEASMLLAEEAYRTAETSEARGALLSTQSQPFVARLGGHGGPVNAVAFGPGNGMLATASSDGTVTLRRVADRRTTATFTMPGRVRAVAVSPDGRTLAATSTDGPARLWDIDGHRMRAVLPASTAGARALAFAPDGRTLAVGCPTGRSGCGRPPGTGAPRRPSPATPGGSTPWRTPRTAARWSRPAPTGPYGCGIRWTAVRWPPSPDTPTRCWGPPSPRTGVRSPRAAWTGPYGCGTWPAAGRPPR</sequence>
<reference evidence="4 5" key="1">
    <citation type="submission" date="2024-03" db="EMBL/GenBank/DDBJ databases">
        <title>Novel Streptomyces species of biotechnological and ecological value are a feature of Machair soil.</title>
        <authorList>
            <person name="Prole J.R."/>
            <person name="Goodfellow M."/>
            <person name="Allenby N."/>
            <person name="Ward A.C."/>
        </authorList>
    </citation>
    <scope>NUCLEOTIDE SEQUENCE [LARGE SCALE GENOMIC DNA]</scope>
    <source>
        <strain evidence="4 5">MS1.HAVA.3</strain>
    </source>
</reference>
<feature type="repeat" description="WD" evidence="1">
    <location>
        <begin position="497"/>
        <end position="538"/>
    </location>
</feature>
<dbReference type="Pfam" id="PF00400">
    <property type="entry name" value="WD40"/>
    <property type="match status" value="2"/>
</dbReference>
<organism evidence="4 5">
    <name type="scientific">Streptomyces caledonius</name>
    <dbReference type="NCBI Taxonomy" id="3134107"/>
    <lineage>
        <taxon>Bacteria</taxon>
        <taxon>Bacillati</taxon>
        <taxon>Actinomycetota</taxon>
        <taxon>Actinomycetes</taxon>
        <taxon>Kitasatosporales</taxon>
        <taxon>Streptomycetaceae</taxon>
        <taxon>Streptomyces</taxon>
    </lineage>
</organism>
<evidence type="ECO:0000313" key="5">
    <source>
        <dbReference type="Proteomes" id="UP001382904"/>
    </source>
</evidence>
<dbReference type="PROSITE" id="PS50294">
    <property type="entry name" value="WD_REPEATS_REGION"/>
    <property type="match status" value="2"/>
</dbReference>
<dbReference type="SUPFAM" id="SSF50978">
    <property type="entry name" value="WD40 repeat-like"/>
    <property type="match status" value="1"/>
</dbReference>
<dbReference type="PANTHER" id="PTHR19879">
    <property type="entry name" value="TRANSCRIPTION INITIATION FACTOR TFIID"/>
    <property type="match status" value="1"/>
</dbReference>
<dbReference type="InterPro" id="IPR049052">
    <property type="entry name" value="nSTAND1"/>
</dbReference>
<evidence type="ECO:0000313" key="4">
    <source>
        <dbReference type="EMBL" id="MEJ8645407.1"/>
    </source>
</evidence>
<protein>
    <recommendedName>
        <fullName evidence="3">Novel STAND NTPase 1 domain-containing protein</fullName>
    </recommendedName>
</protein>
<dbReference type="InterPro" id="IPR036322">
    <property type="entry name" value="WD40_repeat_dom_sf"/>
</dbReference>
<dbReference type="EMBL" id="JBBKAM010000004">
    <property type="protein sequence ID" value="MEJ8645407.1"/>
    <property type="molecule type" value="Genomic_DNA"/>
</dbReference>
<dbReference type="InterPro" id="IPR001680">
    <property type="entry name" value="WD40_rpt"/>
</dbReference>
<keyword evidence="1" id="KW-0853">WD repeat</keyword>